<name>A0A8S1DZJ5_9INSE</name>
<proteinExistence type="predicted"/>
<protein>
    <submittedName>
        <fullName evidence="2">Uncharacterized protein</fullName>
    </submittedName>
</protein>
<reference evidence="2 3" key="1">
    <citation type="submission" date="2020-04" db="EMBL/GenBank/DDBJ databases">
        <authorList>
            <person name="Alioto T."/>
            <person name="Alioto T."/>
            <person name="Gomez Garrido J."/>
        </authorList>
    </citation>
    <scope>NUCLEOTIDE SEQUENCE [LARGE SCALE GENOMIC DNA]</scope>
</reference>
<accession>A0A8S1DZJ5</accession>
<keyword evidence="3" id="KW-1185">Reference proteome</keyword>
<evidence type="ECO:0000313" key="2">
    <source>
        <dbReference type="EMBL" id="CAB3385599.1"/>
    </source>
</evidence>
<dbReference type="Proteomes" id="UP000494165">
    <property type="component" value="Unassembled WGS sequence"/>
</dbReference>
<comment type="caution">
    <text evidence="2">The sequence shown here is derived from an EMBL/GenBank/DDBJ whole genome shotgun (WGS) entry which is preliminary data.</text>
</comment>
<dbReference type="EMBL" id="CADEPI010000422">
    <property type="protein sequence ID" value="CAB3385599.1"/>
    <property type="molecule type" value="Genomic_DNA"/>
</dbReference>
<evidence type="ECO:0000313" key="3">
    <source>
        <dbReference type="Proteomes" id="UP000494165"/>
    </source>
</evidence>
<feature type="region of interest" description="Disordered" evidence="1">
    <location>
        <begin position="13"/>
        <end position="52"/>
    </location>
</feature>
<evidence type="ECO:0000256" key="1">
    <source>
        <dbReference type="SAM" id="MobiDB-lite"/>
    </source>
</evidence>
<sequence>MANHGEYTHFGPLLFSSPLARPGRPSRKERPAPRSRRPPAASRGHGRGRAARAVRISTKRNAPLQVFHTGIVRECVPLFPLFLLRQSQQPASQPASGNARFPLRSLTAAFQHHDSQFIQHQHSACITTGTHRPSFIQVVTHDTAHLELRPLSSS</sequence>
<dbReference type="AlphaFoldDB" id="A0A8S1DZJ5"/>
<gene>
    <name evidence="2" type="ORF">CLODIP_2_CD12084</name>
</gene>
<organism evidence="2 3">
    <name type="scientific">Cloeon dipterum</name>
    <dbReference type="NCBI Taxonomy" id="197152"/>
    <lineage>
        <taxon>Eukaryota</taxon>
        <taxon>Metazoa</taxon>
        <taxon>Ecdysozoa</taxon>
        <taxon>Arthropoda</taxon>
        <taxon>Hexapoda</taxon>
        <taxon>Insecta</taxon>
        <taxon>Pterygota</taxon>
        <taxon>Palaeoptera</taxon>
        <taxon>Ephemeroptera</taxon>
        <taxon>Pisciforma</taxon>
        <taxon>Baetidae</taxon>
        <taxon>Cloeon</taxon>
    </lineage>
</organism>